<evidence type="ECO:0000313" key="2">
    <source>
        <dbReference type="Proteomes" id="UP000007058"/>
    </source>
</evidence>
<reference evidence="1 2" key="1">
    <citation type="journal article" date="2005" name="DNA Res.">
        <title>Complete genome sequence of the facultative anaerobic magnetotactic bacterium Magnetospirillum sp. strain AMB-1.</title>
        <authorList>
            <person name="Matsunaga T."/>
            <person name="Okamura Y."/>
            <person name="Fukuda Y."/>
            <person name="Wahyudi A.T."/>
            <person name="Murase Y."/>
            <person name="Takeyama H."/>
        </authorList>
    </citation>
    <scope>NUCLEOTIDE SEQUENCE [LARGE SCALE GENOMIC DNA]</scope>
    <source>
        <strain evidence="2">ATCC 700264 / AMB-1</strain>
    </source>
</reference>
<name>Q2W538_PARM1</name>
<dbReference type="KEGG" id="mag:amb2234"/>
<dbReference type="HOGENOM" id="CLU_2569742_0_0_5"/>
<accession>Q2W538</accession>
<organism evidence="1 2">
    <name type="scientific">Paramagnetospirillum magneticum (strain ATCC 700264 / AMB-1)</name>
    <name type="common">Magnetospirillum magneticum</name>
    <dbReference type="NCBI Taxonomy" id="342108"/>
    <lineage>
        <taxon>Bacteria</taxon>
        <taxon>Pseudomonadati</taxon>
        <taxon>Pseudomonadota</taxon>
        <taxon>Alphaproteobacteria</taxon>
        <taxon>Rhodospirillales</taxon>
        <taxon>Magnetospirillaceae</taxon>
        <taxon>Paramagnetospirillum</taxon>
    </lineage>
</organism>
<dbReference type="AlphaFoldDB" id="Q2W538"/>
<dbReference type="Proteomes" id="UP000007058">
    <property type="component" value="Chromosome"/>
</dbReference>
<sequence>MSPANRYLLRVTGFHAVPSRLCSTVPLTCISSETGGSAARAPVGTWEISSPTAKIKAAKSLLFILASLADLQEFSTEGAPP</sequence>
<keyword evidence="2" id="KW-1185">Reference proteome</keyword>
<protein>
    <submittedName>
        <fullName evidence="1">Uncharacterized protein</fullName>
    </submittedName>
</protein>
<gene>
    <name evidence="1" type="ordered locus">amb2234</name>
</gene>
<proteinExistence type="predicted"/>
<evidence type="ECO:0000313" key="1">
    <source>
        <dbReference type="EMBL" id="BAE51037.1"/>
    </source>
</evidence>
<dbReference type="STRING" id="342108.amb2234"/>
<dbReference type="EMBL" id="AP007255">
    <property type="protein sequence ID" value="BAE51037.1"/>
    <property type="molecule type" value="Genomic_DNA"/>
</dbReference>